<dbReference type="Proteomes" id="UP000077051">
    <property type="component" value="Unassembled WGS sequence"/>
</dbReference>
<dbReference type="EMBL" id="AMYB01000001">
    <property type="protein sequence ID" value="OAD08818.1"/>
    <property type="molecule type" value="Genomic_DNA"/>
</dbReference>
<gene>
    <name evidence="1" type="ORF">MUCCIDRAFT_105785</name>
</gene>
<sequence length="114" mass="12590">MPSVQWVYANGCNWVTLDAVAQQHIENLWTLNSSSWIQSQSFKGPVYIDIDQMLLLCNGTAYSIARQDDIMFNIRVSQIHKLSATQYHDSGANLICYCCISALAALSGGDMAAI</sequence>
<evidence type="ECO:0000313" key="2">
    <source>
        <dbReference type="Proteomes" id="UP000077051"/>
    </source>
</evidence>
<dbReference type="VEuPathDB" id="FungiDB:MUCCIDRAFT_105785"/>
<protein>
    <recommendedName>
        <fullName evidence="3">WWE domain-containing protein</fullName>
    </recommendedName>
</protein>
<accession>A0A168Q7J3</accession>
<dbReference type="OrthoDB" id="2202855at2759"/>
<proteinExistence type="predicted"/>
<dbReference type="InterPro" id="IPR037197">
    <property type="entry name" value="WWE_dom_sf"/>
</dbReference>
<organism evidence="1 2">
    <name type="scientific">Mucor lusitanicus CBS 277.49</name>
    <dbReference type="NCBI Taxonomy" id="747725"/>
    <lineage>
        <taxon>Eukaryota</taxon>
        <taxon>Fungi</taxon>
        <taxon>Fungi incertae sedis</taxon>
        <taxon>Mucoromycota</taxon>
        <taxon>Mucoromycotina</taxon>
        <taxon>Mucoromycetes</taxon>
        <taxon>Mucorales</taxon>
        <taxon>Mucorineae</taxon>
        <taxon>Mucoraceae</taxon>
        <taxon>Mucor</taxon>
    </lineage>
</organism>
<comment type="caution">
    <text evidence="1">The sequence shown here is derived from an EMBL/GenBank/DDBJ whole genome shotgun (WGS) entry which is preliminary data.</text>
</comment>
<reference evidence="1 2" key="1">
    <citation type="submission" date="2015-06" db="EMBL/GenBank/DDBJ databases">
        <title>Expansion of signal transduction pathways in fungi by whole-genome duplication.</title>
        <authorList>
            <consortium name="DOE Joint Genome Institute"/>
            <person name="Corrochano L.M."/>
            <person name="Kuo A."/>
            <person name="Marcet-Houben M."/>
            <person name="Polaino S."/>
            <person name="Salamov A."/>
            <person name="Villalobos J.M."/>
            <person name="Alvarez M.I."/>
            <person name="Avalos J."/>
            <person name="Benito E.P."/>
            <person name="Benoit I."/>
            <person name="Burger G."/>
            <person name="Camino L.P."/>
            <person name="Canovas D."/>
            <person name="Cerda-Olmedo E."/>
            <person name="Cheng J.-F."/>
            <person name="Dominguez A."/>
            <person name="Elias M."/>
            <person name="Eslava A.P."/>
            <person name="Glaser F."/>
            <person name="Grimwood J."/>
            <person name="Gutierrez G."/>
            <person name="Heitman J."/>
            <person name="Henrissat B."/>
            <person name="Iturriaga E.A."/>
            <person name="Lang B.F."/>
            <person name="Lavin J.L."/>
            <person name="Lee S."/>
            <person name="Li W."/>
            <person name="Lindquist E."/>
            <person name="Lopez-Garcia S."/>
            <person name="Luque E.M."/>
            <person name="Marcos A.T."/>
            <person name="Martin J."/>
            <person name="Mccluskey K."/>
            <person name="Medina H.R."/>
            <person name="Miralles-Duran A."/>
            <person name="Miyazaki A."/>
            <person name="Munoz-Torres E."/>
            <person name="Oguiza J.A."/>
            <person name="Ohm R."/>
            <person name="Olmedo M."/>
            <person name="Orejas M."/>
            <person name="Ortiz-Castellanos L."/>
            <person name="Pisabarro A.G."/>
            <person name="Rodriguez-Romero J."/>
            <person name="Ruiz-Herrera J."/>
            <person name="Ruiz-Vazquez R."/>
            <person name="Sanz C."/>
            <person name="Schackwitz W."/>
            <person name="Schmutz J."/>
            <person name="Shahriari M."/>
            <person name="Shelest E."/>
            <person name="Silva-Franco F."/>
            <person name="Soanes D."/>
            <person name="Syed K."/>
            <person name="Tagua V.G."/>
            <person name="Talbot N.J."/>
            <person name="Thon M."/>
            <person name="De Vries R.P."/>
            <person name="Wiebenga A."/>
            <person name="Yadav J.S."/>
            <person name="Braun E.L."/>
            <person name="Baker S."/>
            <person name="Garre V."/>
            <person name="Horwitz B."/>
            <person name="Torres-Martinez S."/>
            <person name="Idnurm A."/>
            <person name="Herrera-Estrella A."/>
            <person name="Gabaldon T."/>
            <person name="Grigoriev I.V."/>
        </authorList>
    </citation>
    <scope>NUCLEOTIDE SEQUENCE [LARGE SCALE GENOMIC DNA]</scope>
    <source>
        <strain evidence="1 2">CBS 277.49</strain>
    </source>
</reference>
<keyword evidence="2" id="KW-1185">Reference proteome</keyword>
<dbReference type="AlphaFoldDB" id="A0A168Q7J3"/>
<evidence type="ECO:0008006" key="3">
    <source>
        <dbReference type="Google" id="ProtNLM"/>
    </source>
</evidence>
<dbReference type="SUPFAM" id="SSF117839">
    <property type="entry name" value="WWE domain"/>
    <property type="match status" value="1"/>
</dbReference>
<evidence type="ECO:0000313" key="1">
    <source>
        <dbReference type="EMBL" id="OAD08818.1"/>
    </source>
</evidence>
<name>A0A168Q7J3_MUCCL</name>